<dbReference type="GO" id="GO:0005737">
    <property type="term" value="C:cytoplasm"/>
    <property type="evidence" value="ECO:0007669"/>
    <property type="project" value="UniProtKB-SubCell"/>
</dbReference>
<dbReference type="GO" id="GO:0016020">
    <property type="term" value="C:membrane"/>
    <property type="evidence" value="ECO:0007669"/>
    <property type="project" value="TreeGrafter"/>
</dbReference>
<dbReference type="GO" id="GO:0043813">
    <property type="term" value="F:phosphatidylinositol-3,5-bisphosphate 5-phosphatase activity"/>
    <property type="evidence" value="ECO:0007669"/>
    <property type="project" value="TreeGrafter"/>
</dbReference>
<dbReference type="PANTHER" id="PTHR11200">
    <property type="entry name" value="INOSITOL 5-PHOSPHATASE"/>
    <property type="match status" value="1"/>
</dbReference>
<feature type="domain" description="SAC" evidence="10">
    <location>
        <begin position="165"/>
        <end position="467"/>
    </location>
</feature>
<protein>
    <recommendedName>
        <fullName evidence="4">phosphoinositide 5-phosphatase</fullName>
        <ecNumber evidence="4">3.1.3.36</ecNumber>
    </recommendedName>
</protein>
<dbReference type="InterPro" id="IPR002013">
    <property type="entry name" value="SAC_dom"/>
</dbReference>
<feature type="compositionally biased region" description="Low complexity" evidence="9">
    <location>
        <begin position="1289"/>
        <end position="1305"/>
    </location>
</feature>
<evidence type="ECO:0000313" key="11">
    <source>
        <dbReference type="EMBL" id="KAG0299413.1"/>
    </source>
</evidence>
<evidence type="ECO:0000256" key="9">
    <source>
        <dbReference type="SAM" id="MobiDB-lite"/>
    </source>
</evidence>
<dbReference type="GO" id="GO:0004439">
    <property type="term" value="F:phosphatidylinositol-4,5-bisphosphate 5-phosphatase activity"/>
    <property type="evidence" value="ECO:0007669"/>
    <property type="project" value="UniProtKB-EC"/>
</dbReference>
<organism evidence="11 12">
    <name type="scientific">Linnemannia gamsii</name>
    <dbReference type="NCBI Taxonomy" id="64522"/>
    <lineage>
        <taxon>Eukaryota</taxon>
        <taxon>Fungi</taxon>
        <taxon>Fungi incertae sedis</taxon>
        <taxon>Mucoromycota</taxon>
        <taxon>Mortierellomycotina</taxon>
        <taxon>Mortierellomycetes</taxon>
        <taxon>Mortierellales</taxon>
        <taxon>Mortierellaceae</taxon>
        <taxon>Linnemannia</taxon>
    </lineage>
</organism>
<dbReference type="SUPFAM" id="SSF56219">
    <property type="entry name" value="DNase I-like"/>
    <property type="match status" value="1"/>
</dbReference>
<comment type="similarity">
    <text evidence="2">Belongs to the synaptojanin family.</text>
</comment>
<dbReference type="InterPro" id="IPR000300">
    <property type="entry name" value="IPPc"/>
</dbReference>
<dbReference type="InterPro" id="IPR036691">
    <property type="entry name" value="Endo/exonu/phosph_ase_sf"/>
</dbReference>
<feature type="compositionally biased region" description="Polar residues" evidence="9">
    <location>
        <begin position="904"/>
        <end position="918"/>
    </location>
</feature>
<feature type="compositionally biased region" description="Polar residues" evidence="9">
    <location>
        <begin position="1344"/>
        <end position="1354"/>
    </location>
</feature>
<feature type="compositionally biased region" description="Acidic residues" evidence="9">
    <location>
        <begin position="1076"/>
        <end position="1092"/>
    </location>
</feature>
<dbReference type="EMBL" id="JAAAIN010001893">
    <property type="protein sequence ID" value="KAG0299413.1"/>
    <property type="molecule type" value="Genomic_DNA"/>
</dbReference>
<evidence type="ECO:0000313" key="12">
    <source>
        <dbReference type="Proteomes" id="UP000823405"/>
    </source>
</evidence>
<feature type="region of interest" description="Disordered" evidence="9">
    <location>
        <begin position="1227"/>
        <end position="1359"/>
    </location>
</feature>
<feature type="region of interest" description="Disordered" evidence="9">
    <location>
        <begin position="1461"/>
        <end position="1517"/>
    </location>
</feature>
<accession>A0A9P6UH94</accession>
<evidence type="ECO:0000256" key="8">
    <source>
        <dbReference type="ARBA" id="ARBA00022927"/>
    </source>
</evidence>
<feature type="compositionally biased region" description="Polar residues" evidence="9">
    <location>
        <begin position="1156"/>
        <end position="1173"/>
    </location>
</feature>
<sequence length="1576" mass="170452">MQSEVYLSSHGQAARTIALRPCGTNRLDPASQGNILYFSPHEEQTQTGLLKVAVRLEPAADFHQGFYRKVHSRPVYGCLGLMHHANDTFIALVTGCTKVGDLRMGESVYKIIAVKFFSLTGETPDEDMIPAPVNPEYASDTEGPGLMPHPCRELEKEKQNAETNQNYDQSYLWNHFMLLELLTFRSHLDAQEREELDIGGLLVHVIQGYVGCQPFRTATTQGRISVISRLSSRRAGTRYNTRGIDDNGNVANFVETETILSNPEWCFAYTQIRGSVPVFWEQQGLQLASHKIQLSRGSDATKPAVRRHFEELIQKYGDVHIIDLLGSKDQGEITLSQEYRGQVEALKPILKHIHMTRFDYHSQVKGGNYEQVQSLLQHIRGDSERYGYFYHDLLSNSIIQTQRGVFRTNCLDCLDRTNVIQSSLSREATEYLIHNLFPQDSRFSSLMAIHSQLWGDNGDMLSKIYTGTGALKSDVTRSGKMSFASMLGDATKSINRFYINNFQDKDRQEVIDILLGKMSHQRPVTIYDPVHDSIASEVKARLGEYSQKVQIDVFVGTYNLNGKPPSEETLEPWLCFDKDVPEPDLYVIGFQEIVKLTPKQIMATDEGKRRVWEHEIERTINRRGGSRYVQLRSGQLVGAALIIYAKESSLPHIRNVECAIKKTGMGGMAGNKGAVAIRMNYYETELCLVTSHLASGQDNLQERNNDFHTINNGLTFARGRNIASHDIILWCGDFNYRVDMENDQIRALVSQGNYFEIFRCDQLKRSIDYGEAFYGYKEGIIAFAPTYRYDIGTDNYDTSEKYRAPAWTDRILYRGRDIYQTSYERAEFRTSDHRPVMSMFVLELTMLDSQAKEKMEQTLYRNSSVKTVASKEQQPARNGFTRDVELGGKLIASNQFGMAYDRVPQSTGQKPSSESHQWWNDPLEDTVKRVPSNKKNPFEGDKTITDTNGTNAKTVPPIQGAVSPTPSALASRPAPSPPARKPAVDLLGDIDSSSPVLPVMSPTAGGGPGSNGTSSPLPSVKKYAPPPPASRRTGLPTLLPASSVIHKDGAFRRPAPPPPRKFGFLRGTEGEGQAGTEDDDDDDNDDDDDTDSYVDTSSEPALVDIPTKPVVFKQDKTREIKDDRQPQKGAVKKDDSKADSPSPKLGESETLLKPSQLKNQQSGTVGTLFTNEKASPVPNKIAGKKAAEIGIIRPAMSSASSLSSNSSSTTAPPVSLATVAANKSKVLLPGLDPRGNGGSGRHPAIASMGLGLGSAGVETRNRSDSTPESPSLPSVLQRTKEYNNKSAESEPTASATAVTGGASTGLPGKIVPKIKNAATAVNKEGKAEESEGPPPSVSELKKSFGSTVDNTSSKPIGGGIATSPGVKLAAVGASAPTTLSTYTPGGDRQVLPVIPMVKPLSFTGSASAASGTKTATKTVPAVSSVGATKVVGGGQHHGAAAANKVKMAGLGSIQAASVFKPSSAADQEQQKQKSLLSSKAGSAATTTTSGAGGLEGGGGANKIVKSEGSAEDVKPANGSVKQAIASLKANTGTGVENGGDGVGNKTAAAGGGGGGGKEEEDEGDEKVDAFAFWKSK</sequence>
<feature type="region of interest" description="Disordered" evidence="9">
    <location>
        <begin position="1197"/>
        <end position="1216"/>
    </location>
</feature>
<dbReference type="InterPro" id="IPR046985">
    <property type="entry name" value="IP5"/>
</dbReference>
<gene>
    <name evidence="11" type="primary">INP52</name>
    <name evidence="11" type="ORF">BGZ97_003717</name>
</gene>
<dbReference type="PROSITE" id="PS50275">
    <property type="entry name" value="SAC"/>
    <property type="match status" value="1"/>
</dbReference>
<keyword evidence="6" id="KW-0963">Cytoplasm</keyword>
<proteinExistence type="inferred from homology"/>
<dbReference type="FunFam" id="3.60.10.10:FF:000029">
    <property type="entry name" value="Inositol polyphosphate 5-phosphatase"/>
    <property type="match status" value="1"/>
</dbReference>
<feature type="compositionally biased region" description="Low complexity" evidence="9">
    <location>
        <begin position="1197"/>
        <end position="1208"/>
    </location>
</feature>
<dbReference type="GO" id="GO:0046856">
    <property type="term" value="P:phosphatidylinositol dephosphorylation"/>
    <property type="evidence" value="ECO:0007669"/>
    <property type="project" value="InterPro"/>
</dbReference>
<dbReference type="Proteomes" id="UP000823405">
    <property type="component" value="Unassembled WGS sequence"/>
</dbReference>
<keyword evidence="5" id="KW-0813">Transport</keyword>
<comment type="caution">
    <text evidence="11">The sequence shown here is derived from an EMBL/GenBank/DDBJ whole genome shotgun (WGS) entry which is preliminary data.</text>
</comment>
<feature type="region of interest" description="Disordered" evidence="9">
    <location>
        <begin position="902"/>
        <end position="1176"/>
    </location>
</feature>
<dbReference type="Pfam" id="PF02383">
    <property type="entry name" value="Syja_N"/>
    <property type="match status" value="1"/>
</dbReference>
<name>A0A9P6UH94_9FUNG</name>
<evidence type="ECO:0000256" key="4">
    <source>
        <dbReference type="ARBA" id="ARBA00013044"/>
    </source>
</evidence>
<dbReference type="GO" id="GO:0015031">
    <property type="term" value="P:protein transport"/>
    <property type="evidence" value="ECO:0007669"/>
    <property type="project" value="UniProtKB-KW"/>
</dbReference>
<keyword evidence="7" id="KW-0378">Hydrolase</keyword>
<evidence type="ECO:0000256" key="7">
    <source>
        <dbReference type="ARBA" id="ARBA00022801"/>
    </source>
</evidence>
<evidence type="ECO:0000256" key="2">
    <source>
        <dbReference type="ARBA" id="ARBA00008943"/>
    </source>
</evidence>
<dbReference type="PANTHER" id="PTHR11200:SF257">
    <property type="entry name" value="PHOSPHOINOSITIDE 5-PHOSPHATASE"/>
    <property type="match status" value="1"/>
</dbReference>
<evidence type="ECO:0000256" key="3">
    <source>
        <dbReference type="ARBA" id="ARBA00009678"/>
    </source>
</evidence>
<feature type="compositionally biased region" description="Polar residues" evidence="9">
    <location>
        <begin position="1266"/>
        <end position="1277"/>
    </location>
</feature>
<dbReference type="OrthoDB" id="405996at2759"/>
<feature type="region of interest" description="Disordered" evidence="9">
    <location>
        <begin position="1530"/>
        <end position="1566"/>
    </location>
</feature>
<feature type="compositionally biased region" description="Low complexity" evidence="9">
    <location>
        <begin position="963"/>
        <end position="973"/>
    </location>
</feature>
<keyword evidence="12" id="KW-1185">Reference proteome</keyword>
<feature type="compositionally biased region" description="Low complexity" evidence="9">
    <location>
        <begin position="1472"/>
        <end position="1489"/>
    </location>
</feature>
<comment type="subcellular location">
    <subcellularLocation>
        <location evidence="1">Cytoplasm</location>
    </subcellularLocation>
</comment>
<evidence type="ECO:0000256" key="5">
    <source>
        <dbReference type="ARBA" id="ARBA00022448"/>
    </source>
</evidence>
<evidence type="ECO:0000256" key="6">
    <source>
        <dbReference type="ARBA" id="ARBA00022490"/>
    </source>
</evidence>
<evidence type="ECO:0000259" key="10">
    <source>
        <dbReference type="PROSITE" id="PS50275"/>
    </source>
</evidence>
<dbReference type="EC" id="3.1.3.36" evidence="4"/>
<dbReference type="Gene3D" id="3.60.10.10">
    <property type="entry name" value="Endonuclease/exonuclease/phosphatase"/>
    <property type="match status" value="1"/>
</dbReference>
<dbReference type="Pfam" id="PF22669">
    <property type="entry name" value="Exo_endo_phos2"/>
    <property type="match status" value="1"/>
</dbReference>
<comment type="similarity">
    <text evidence="3">In the central section; belongs to the inositol 1,4,5-trisphosphate 5-phosphatase family.</text>
</comment>
<dbReference type="SMART" id="SM00128">
    <property type="entry name" value="IPPc"/>
    <property type="match status" value="1"/>
</dbReference>
<feature type="compositionally biased region" description="Basic and acidic residues" evidence="9">
    <location>
        <begin position="1113"/>
        <end position="1138"/>
    </location>
</feature>
<keyword evidence="8" id="KW-0653">Protein transport</keyword>
<feature type="compositionally biased region" description="Gly residues" evidence="9">
    <location>
        <begin position="1490"/>
        <end position="1500"/>
    </location>
</feature>
<reference evidence="11" key="1">
    <citation type="journal article" date="2020" name="Fungal Divers.">
        <title>Resolving the Mortierellaceae phylogeny through synthesis of multi-gene phylogenetics and phylogenomics.</title>
        <authorList>
            <person name="Vandepol N."/>
            <person name="Liber J."/>
            <person name="Desiro A."/>
            <person name="Na H."/>
            <person name="Kennedy M."/>
            <person name="Barry K."/>
            <person name="Grigoriev I.V."/>
            <person name="Miller A.N."/>
            <person name="O'Donnell K."/>
            <person name="Stajich J.E."/>
            <person name="Bonito G."/>
        </authorList>
    </citation>
    <scope>NUCLEOTIDE SEQUENCE</scope>
    <source>
        <strain evidence="11">NVP60</strain>
    </source>
</reference>
<evidence type="ECO:0000256" key="1">
    <source>
        <dbReference type="ARBA" id="ARBA00004496"/>
    </source>
</evidence>